<evidence type="ECO:0000256" key="1">
    <source>
        <dbReference type="SAM" id="MobiDB-lite"/>
    </source>
</evidence>
<dbReference type="AlphaFoldDB" id="A0A0A9FQ16"/>
<evidence type="ECO:0000313" key="2">
    <source>
        <dbReference type="EMBL" id="JAE14387.1"/>
    </source>
</evidence>
<reference evidence="2" key="1">
    <citation type="submission" date="2014-09" db="EMBL/GenBank/DDBJ databases">
        <authorList>
            <person name="Magalhaes I.L.F."/>
            <person name="Oliveira U."/>
            <person name="Santos F.R."/>
            <person name="Vidigal T.H.D.A."/>
            <person name="Brescovit A.D."/>
            <person name="Santos A.J."/>
        </authorList>
    </citation>
    <scope>NUCLEOTIDE SEQUENCE</scope>
    <source>
        <tissue evidence="2">Shoot tissue taken approximately 20 cm above the soil surface</tissue>
    </source>
</reference>
<reference evidence="2" key="2">
    <citation type="journal article" date="2015" name="Data Brief">
        <title>Shoot transcriptome of the giant reed, Arundo donax.</title>
        <authorList>
            <person name="Barrero R.A."/>
            <person name="Guerrero F.D."/>
            <person name="Moolhuijzen P."/>
            <person name="Goolsby J.A."/>
            <person name="Tidwell J."/>
            <person name="Bellgard S.E."/>
            <person name="Bellgard M.I."/>
        </authorList>
    </citation>
    <scope>NUCLEOTIDE SEQUENCE</scope>
    <source>
        <tissue evidence="2">Shoot tissue taken approximately 20 cm above the soil surface</tissue>
    </source>
</reference>
<organism evidence="2">
    <name type="scientific">Arundo donax</name>
    <name type="common">Giant reed</name>
    <name type="synonym">Donax arundinaceus</name>
    <dbReference type="NCBI Taxonomy" id="35708"/>
    <lineage>
        <taxon>Eukaryota</taxon>
        <taxon>Viridiplantae</taxon>
        <taxon>Streptophyta</taxon>
        <taxon>Embryophyta</taxon>
        <taxon>Tracheophyta</taxon>
        <taxon>Spermatophyta</taxon>
        <taxon>Magnoliopsida</taxon>
        <taxon>Liliopsida</taxon>
        <taxon>Poales</taxon>
        <taxon>Poaceae</taxon>
        <taxon>PACMAD clade</taxon>
        <taxon>Arundinoideae</taxon>
        <taxon>Arundineae</taxon>
        <taxon>Arundo</taxon>
    </lineage>
</organism>
<proteinExistence type="predicted"/>
<name>A0A0A9FQ16_ARUDO</name>
<accession>A0A0A9FQ16</accession>
<sequence length="22" mass="2616">MRWHRDSRTPRNRTPVPPGTTP</sequence>
<feature type="region of interest" description="Disordered" evidence="1">
    <location>
        <begin position="1"/>
        <end position="22"/>
    </location>
</feature>
<dbReference type="EMBL" id="GBRH01183509">
    <property type="protein sequence ID" value="JAE14387.1"/>
    <property type="molecule type" value="Transcribed_RNA"/>
</dbReference>
<protein>
    <submittedName>
        <fullName evidence="2">Uncharacterized protein</fullName>
    </submittedName>
</protein>